<keyword evidence="10" id="KW-1185">Reference proteome</keyword>
<comment type="similarity">
    <text evidence="3">Belongs to the BIG GRAIN 1 (BG1) plant protein family.</text>
</comment>
<feature type="region of interest" description="Disordered" evidence="8">
    <location>
        <begin position="85"/>
        <end position="107"/>
    </location>
</feature>
<reference evidence="9 10" key="1">
    <citation type="submission" date="2024-04" db="EMBL/GenBank/DDBJ databases">
        <title>Genome assembly C_amara_ONT_v2.</title>
        <authorList>
            <person name="Yant L."/>
            <person name="Moore C."/>
            <person name="Slenker M."/>
        </authorList>
    </citation>
    <scope>NUCLEOTIDE SEQUENCE [LARGE SCALE GENOMIC DNA]</scope>
    <source>
        <tissue evidence="9">Leaf</tissue>
    </source>
</reference>
<name>A0ABD1AZE4_CARAN</name>
<evidence type="ECO:0000256" key="6">
    <source>
        <dbReference type="ARBA" id="ARBA00023136"/>
    </source>
</evidence>
<evidence type="ECO:0000313" key="10">
    <source>
        <dbReference type="Proteomes" id="UP001558713"/>
    </source>
</evidence>
<accession>A0ABD1AZE4</accession>
<dbReference type="InterPro" id="IPR039621">
    <property type="entry name" value="BG1-like"/>
</dbReference>
<keyword evidence="7" id="KW-0927">Auxin signaling pathway</keyword>
<gene>
    <name evidence="9" type="ORF">V5N11_028277</name>
</gene>
<comment type="subcellular location">
    <subcellularLocation>
        <location evidence="2">Cell membrane</location>
    </subcellularLocation>
</comment>
<dbReference type="EMBL" id="JBANAX010000377">
    <property type="protein sequence ID" value="KAL1212068.1"/>
    <property type="molecule type" value="Genomic_DNA"/>
</dbReference>
<feature type="region of interest" description="Disordered" evidence="8">
    <location>
        <begin position="139"/>
        <end position="190"/>
    </location>
</feature>
<dbReference type="GO" id="GO:0009734">
    <property type="term" value="P:auxin-activated signaling pathway"/>
    <property type="evidence" value="ECO:0007669"/>
    <property type="project" value="UniProtKB-KW"/>
</dbReference>
<comment type="caution">
    <text evidence="9">The sequence shown here is derived from an EMBL/GenBank/DDBJ whole genome shotgun (WGS) entry which is preliminary data.</text>
</comment>
<keyword evidence="5" id="KW-1003">Cell membrane</keyword>
<dbReference type="Proteomes" id="UP001558713">
    <property type="component" value="Unassembled WGS sequence"/>
</dbReference>
<dbReference type="PANTHER" id="PTHR33541:SF28">
    <property type="entry name" value="PROTEIN BIG GRAIN 1-LIKE A"/>
    <property type="match status" value="1"/>
</dbReference>
<proteinExistence type="inferred from homology"/>
<sequence length="407" mass="45218">MIGCLWAEAESTKLSRKTRGNDYHLSPSSLLNNTLLLLLLPLSPSISIITSLMETWEKPISSSHHRHPSFSSTLLDQIYRSIDDSPTVESTRNKKHHRNTLEDLEISPASHRRSIAVDFERSKRTTTTAISDSVFLGYSNSSSSDSSGLSSSESDSFYGRSKSSASPPPITRQQPKPIRTSLDYSGNVQKPKELGGFLRTKSKALKIYTDLKKVKQPISPGGRLATFLNSLFTNAATNSKKHKKTNTTVSAVTEPQYSSTCSSASSFSRSCLSKTPSSSGKSKRSVRFCPVNVILDEDSSIHMPYPRLYGNNERHVMEEENRRVIEAAKDLLRTYHKNKNMTTTTCDDVEEEDDDEDDAASYASSDLFELENLSAIGIERSREELPVYETTRLDNTNRAIATTGLIV</sequence>
<feature type="compositionally biased region" description="Low complexity" evidence="8">
    <location>
        <begin position="139"/>
        <end position="156"/>
    </location>
</feature>
<evidence type="ECO:0000256" key="4">
    <source>
        <dbReference type="ARBA" id="ARBA00022448"/>
    </source>
</evidence>
<evidence type="ECO:0000256" key="7">
    <source>
        <dbReference type="ARBA" id="ARBA00023294"/>
    </source>
</evidence>
<dbReference type="PANTHER" id="PTHR33541">
    <property type="entry name" value="PROTEIN BIG GRAIN 1-LIKE A-RELATED"/>
    <property type="match status" value="1"/>
</dbReference>
<keyword evidence="6" id="KW-0472">Membrane</keyword>
<organism evidence="9 10">
    <name type="scientific">Cardamine amara subsp. amara</name>
    <dbReference type="NCBI Taxonomy" id="228776"/>
    <lineage>
        <taxon>Eukaryota</taxon>
        <taxon>Viridiplantae</taxon>
        <taxon>Streptophyta</taxon>
        <taxon>Embryophyta</taxon>
        <taxon>Tracheophyta</taxon>
        <taxon>Spermatophyta</taxon>
        <taxon>Magnoliopsida</taxon>
        <taxon>eudicotyledons</taxon>
        <taxon>Gunneridae</taxon>
        <taxon>Pentapetalae</taxon>
        <taxon>rosids</taxon>
        <taxon>malvids</taxon>
        <taxon>Brassicales</taxon>
        <taxon>Brassicaceae</taxon>
        <taxon>Cardamineae</taxon>
        <taxon>Cardamine</taxon>
    </lineage>
</organism>
<evidence type="ECO:0000256" key="3">
    <source>
        <dbReference type="ARBA" id="ARBA00010067"/>
    </source>
</evidence>
<evidence type="ECO:0000256" key="8">
    <source>
        <dbReference type="SAM" id="MobiDB-lite"/>
    </source>
</evidence>
<dbReference type="GO" id="GO:0005886">
    <property type="term" value="C:plasma membrane"/>
    <property type="evidence" value="ECO:0007669"/>
    <property type="project" value="UniProtKB-SubCell"/>
</dbReference>
<dbReference type="AlphaFoldDB" id="A0ABD1AZE4"/>
<protein>
    <submittedName>
        <fullName evidence="9">Protein BIG GRAIN 1-like A</fullName>
    </submittedName>
</protein>
<evidence type="ECO:0000313" key="9">
    <source>
        <dbReference type="EMBL" id="KAL1212068.1"/>
    </source>
</evidence>
<comment type="function">
    <text evidence="1">Involved in auxin transport. Regulator of the auxin signaling pathway.</text>
</comment>
<evidence type="ECO:0000256" key="1">
    <source>
        <dbReference type="ARBA" id="ARBA00002281"/>
    </source>
</evidence>
<evidence type="ECO:0000256" key="5">
    <source>
        <dbReference type="ARBA" id="ARBA00022475"/>
    </source>
</evidence>
<evidence type="ECO:0000256" key="2">
    <source>
        <dbReference type="ARBA" id="ARBA00004236"/>
    </source>
</evidence>
<keyword evidence="4" id="KW-0813">Transport</keyword>